<dbReference type="Pfam" id="PF01740">
    <property type="entry name" value="STAS"/>
    <property type="match status" value="1"/>
</dbReference>
<feature type="transmembrane region" description="Helical" evidence="5">
    <location>
        <begin position="76"/>
        <end position="96"/>
    </location>
</feature>
<protein>
    <submittedName>
        <fullName evidence="7">Sulfate permease, SulP family</fullName>
    </submittedName>
</protein>
<feature type="transmembrane region" description="Helical" evidence="5">
    <location>
        <begin position="398"/>
        <end position="428"/>
    </location>
</feature>
<feature type="transmembrane region" description="Helical" evidence="5">
    <location>
        <begin position="367"/>
        <end position="386"/>
    </location>
</feature>
<dbReference type="GeneID" id="70583164"/>
<evidence type="ECO:0000256" key="3">
    <source>
        <dbReference type="ARBA" id="ARBA00022989"/>
    </source>
</evidence>
<evidence type="ECO:0000256" key="4">
    <source>
        <dbReference type="ARBA" id="ARBA00023136"/>
    </source>
</evidence>
<dbReference type="PROSITE" id="PS50801">
    <property type="entry name" value="STAS"/>
    <property type="match status" value="1"/>
</dbReference>
<name>A0A1T4M9E6_VIBCI</name>
<feature type="transmembrane region" description="Helical" evidence="5">
    <location>
        <begin position="53"/>
        <end position="69"/>
    </location>
</feature>
<feature type="transmembrane region" description="Helical" evidence="5">
    <location>
        <begin position="179"/>
        <end position="198"/>
    </location>
</feature>
<dbReference type="PANTHER" id="PTHR11814">
    <property type="entry name" value="SULFATE TRANSPORTER"/>
    <property type="match status" value="1"/>
</dbReference>
<accession>A0A1T4M9E6</accession>
<dbReference type="InterPro" id="IPR002645">
    <property type="entry name" value="STAS_dom"/>
</dbReference>
<evidence type="ECO:0000313" key="7">
    <source>
        <dbReference type="EMBL" id="SJZ63660.1"/>
    </source>
</evidence>
<feature type="transmembrane region" description="Helical" evidence="5">
    <location>
        <begin position="267"/>
        <end position="291"/>
    </location>
</feature>
<evidence type="ECO:0000256" key="2">
    <source>
        <dbReference type="ARBA" id="ARBA00022692"/>
    </source>
</evidence>
<dbReference type="SUPFAM" id="SSF52091">
    <property type="entry name" value="SpoIIaa-like"/>
    <property type="match status" value="1"/>
</dbReference>
<feature type="transmembrane region" description="Helical" evidence="5">
    <location>
        <begin position="27"/>
        <end position="47"/>
    </location>
</feature>
<evidence type="ECO:0000256" key="5">
    <source>
        <dbReference type="SAM" id="Phobius"/>
    </source>
</evidence>
<dbReference type="NCBIfam" id="TIGR00815">
    <property type="entry name" value="sulP"/>
    <property type="match status" value="1"/>
</dbReference>
<dbReference type="STRING" id="1123491.SAMN02745782_00874"/>
<dbReference type="OrthoDB" id="9769739at2"/>
<sequence length="575" mass="62028">MKSSWGKWLPILEWLPNYRRQEAMKDILAAIIVTLMLIPQSLAYAMVAGLPPVTGLYASILPLVLYALLGTSKTLAVGPVAVISLMTAEAITPLHAVGTPAYLTTAATLAFLSGIILLAMAIFRLGFLTTFLSHPVLSGFMTASGIIIVIGQLSPILGISLQEERLANVWLVMQKINPYTMMIGVGSLAILLIGRRYLSPLLIQLRFPPSWAGHATKLLPVMVMGVSTLLVIRFELTELGVSVVGQVPSGLPHFSLPILELALIRDLLPAAVLISVIGFVESASVGQTLAAKRRQRIEPNQELVALSGANIASAMQGGFPVTGGLSRSVVNYDAGAETPLAGALTAVGIAMTVLFFTSIFTYLPHAVLAAIIIVAVSSLIDIKGIFSTWQTAKSDGVVMVATILGVLVFNIELGILLGVALSLALFLWRTSRPHIAVVGRIEGTEHFRNVQRFQVVESKTVLTLRIDESLYFANARYLEDKVPEYLAQYPDAQSLVLMLSGVNRIDASALESLSLIAERLKEAGVQMHLSEVKGPVMDEMKHSPFFAHFTGKIFISQYQAFTALTQSESTEEKTQ</sequence>
<dbReference type="AlphaFoldDB" id="A0A1T4M9E6"/>
<dbReference type="InterPro" id="IPR036513">
    <property type="entry name" value="STAS_dom_sf"/>
</dbReference>
<keyword evidence="8" id="KW-1185">Reference proteome</keyword>
<comment type="subcellular location">
    <subcellularLocation>
        <location evidence="1">Membrane</location>
        <topology evidence="1">Multi-pass membrane protein</topology>
    </subcellularLocation>
</comment>
<feature type="transmembrane region" description="Helical" evidence="5">
    <location>
        <begin position="102"/>
        <end position="123"/>
    </location>
</feature>
<feature type="domain" description="STAS" evidence="6">
    <location>
        <begin position="451"/>
        <end position="571"/>
    </location>
</feature>
<dbReference type="EMBL" id="FUXB01000004">
    <property type="protein sequence ID" value="SJZ63660.1"/>
    <property type="molecule type" value="Genomic_DNA"/>
</dbReference>
<evidence type="ECO:0000313" key="8">
    <source>
        <dbReference type="Proteomes" id="UP000190834"/>
    </source>
</evidence>
<dbReference type="GO" id="GO:0016020">
    <property type="term" value="C:membrane"/>
    <property type="evidence" value="ECO:0007669"/>
    <property type="project" value="UniProtKB-SubCell"/>
</dbReference>
<dbReference type="RefSeq" id="WP_078925253.1">
    <property type="nucleotide sequence ID" value="NZ_FUXB01000004.1"/>
</dbReference>
<dbReference type="Proteomes" id="UP000190834">
    <property type="component" value="Unassembled WGS sequence"/>
</dbReference>
<dbReference type="CDD" id="cd07042">
    <property type="entry name" value="STAS_SulP_like_sulfate_transporter"/>
    <property type="match status" value="1"/>
</dbReference>
<evidence type="ECO:0000259" key="6">
    <source>
        <dbReference type="PROSITE" id="PS50801"/>
    </source>
</evidence>
<feature type="transmembrane region" description="Helical" evidence="5">
    <location>
        <begin position="303"/>
        <end position="321"/>
    </location>
</feature>
<keyword evidence="3 5" id="KW-1133">Transmembrane helix</keyword>
<organism evidence="7 8">
    <name type="scientific">Vibrio cincinnatiensis DSM 19608</name>
    <dbReference type="NCBI Taxonomy" id="1123491"/>
    <lineage>
        <taxon>Bacteria</taxon>
        <taxon>Pseudomonadati</taxon>
        <taxon>Pseudomonadota</taxon>
        <taxon>Gammaproteobacteria</taxon>
        <taxon>Vibrionales</taxon>
        <taxon>Vibrionaceae</taxon>
        <taxon>Vibrio</taxon>
    </lineage>
</organism>
<keyword evidence="4 5" id="KW-0472">Membrane</keyword>
<reference evidence="8" key="1">
    <citation type="submission" date="2017-02" db="EMBL/GenBank/DDBJ databases">
        <authorList>
            <person name="Varghese N."/>
            <person name="Submissions S."/>
        </authorList>
    </citation>
    <scope>NUCLEOTIDE SEQUENCE [LARGE SCALE GENOMIC DNA]</scope>
    <source>
        <strain evidence="8">DSM 19608</strain>
    </source>
</reference>
<gene>
    <name evidence="7" type="ORF">SAMN02745782_00874</name>
</gene>
<evidence type="ECO:0000256" key="1">
    <source>
        <dbReference type="ARBA" id="ARBA00004141"/>
    </source>
</evidence>
<proteinExistence type="predicted"/>
<dbReference type="Gene3D" id="3.30.750.24">
    <property type="entry name" value="STAS domain"/>
    <property type="match status" value="1"/>
</dbReference>
<dbReference type="InterPro" id="IPR011547">
    <property type="entry name" value="SLC26A/SulP_dom"/>
</dbReference>
<feature type="transmembrane region" description="Helical" evidence="5">
    <location>
        <begin position="218"/>
        <end position="236"/>
    </location>
</feature>
<keyword evidence="2 5" id="KW-0812">Transmembrane</keyword>
<dbReference type="Pfam" id="PF00916">
    <property type="entry name" value="Sulfate_transp"/>
    <property type="match status" value="1"/>
</dbReference>
<dbReference type="GO" id="GO:0055085">
    <property type="term" value="P:transmembrane transport"/>
    <property type="evidence" value="ECO:0007669"/>
    <property type="project" value="InterPro"/>
</dbReference>
<feature type="transmembrane region" description="Helical" evidence="5">
    <location>
        <begin position="341"/>
        <end position="360"/>
    </location>
</feature>
<feature type="transmembrane region" description="Helical" evidence="5">
    <location>
        <begin position="135"/>
        <end position="159"/>
    </location>
</feature>
<dbReference type="InterPro" id="IPR001902">
    <property type="entry name" value="SLC26A/SulP_fam"/>
</dbReference>